<accession>A0AAN6F136</accession>
<sequence>MCVRTKTSYGCGCEFKTTVECHSSRCQGLERYHYPREGDCRACKLGGQEVTRGREGKGRYAQELSKNSSMGAISRLSGEGHPSCPLDIGGGISPWAAPTKREKEWHSPSRKKADEAWLQEHVERNSDLQTIRESASTISASPPPSTAAQQPDRRARAAKVYELGEPQSYNEFDEYIERPHRRELTEAPVQVEVRSAPDHAIRLSRRPVHQRRRHDSQESFGSLRSSQSSSRRYRLASGAYTAYDPVEPCDSGYGSYGTPACNVYEVAKTEPYNYSTAPRTVSVKPSSTAFCGVYQTGFGIGGVDIVSRTPLYAYSTRRL</sequence>
<evidence type="ECO:0000313" key="2">
    <source>
        <dbReference type="EMBL" id="KAJ8993670.1"/>
    </source>
</evidence>
<gene>
    <name evidence="2" type="ORF">HRR80_002177</name>
</gene>
<evidence type="ECO:0000313" key="3">
    <source>
        <dbReference type="Proteomes" id="UP001161757"/>
    </source>
</evidence>
<feature type="region of interest" description="Disordered" evidence="1">
    <location>
        <begin position="193"/>
        <end position="228"/>
    </location>
</feature>
<feature type="region of interest" description="Disordered" evidence="1">
    <location>
        <begin position="134"/>
        <end position="156"/>
    </location>
</feature>
<dbReference type="AlphaFoldDB" id="A0AAN6F136"/>
<dbReference type="Proteomes" id="UP001161757">
    <property type="component" value="Unassembled WGS sequence"/>
</dbReference>
<feature type="compositionally biased region" description="Low complexity" evidence="1">
    <location>
        <begin position="218"/>
        <end position="228"/>
    </location>
</feature>
<feature type="compositionally biased region" description="Basic residues" evidence="1">
    <location>
        <begin position="202"/>
        <end position="214"/>
    </location>
</feature>
<organism evidence="2 3">
    <name type="scientific">Exophiala dermatitidis</name>
    <name type="common">Black yeast-like fungus</name>
    <name type="synonym">Wangiella dermatitidis</name>
    <dbReference type="NCBI Taxonomy" id="5970"/>
    <lineage>
        <taxon>Eukaryota</taxon>
        <taxon>Fungi</taxon>
        <taxon>Dikarya</taxon>
        <taxon>Ascomycota</taxon>
        <taxon>Pezizomycotina</taxon>
        <taxon>Eurotiomycetes</taxon>
        <taxon>Chaetothyriomycetidae</taxon>
        <taxon>Chaetothyriales</taxon>
        <taxon>Herpotrichiellaceae</taxon>
        <taxon>Exophiala</taxon>
    </lineage>
</organism>
<proteinExistence type="predicted"/>
<comment type="caution">
    <text evidence="2">The sequence shown here is derived from an EMBL/GenBank/DDBJ whole genome shotgun (WGS) entry which is preliminary data.</text>
</comment>
<name>A0AAN6F136_EXODE</name>
<reference evidence="2" key="1">
    <citation type="submission" date="2023-01" db="EMBL/GenBank/DDBJ databases">
        <title>Exophiala dermititidis isolated from Cystic Fibrosis Patient.</title>
        <authorList>
            <person name="Kurbessoian T."/>
            <person name="Crocker A."/>
            <person name="Murante D."/>
            <person name="Hogan D.A."/>
            <person name="Stajich J.E."/>
        </authorList>
    </citation>
    <scope>NUCLEOTIDE SEQUENCE</scope>
    <source>
        <strain evidence="2">Ex8</strain>
    </source>
</reference>
<dbReference type="EMBL" id="JAJGCB010000003">
    <property type="protein sequence ID" value="KAJ8993670.1"/>
    <property type="molecule type" value="Genomic_DNA"/>
</dbReference>
<protein>
    <submittedName>
        <fullName evidence="2">Uncharacterized protein</fullName>
    </submittedName>
</protein>
<evidence type="ECO:0000256" key="1">
    <source>
        <dbReference type="SAM" id="MobiDB-lite"/>
    </source>
</evidence>
<feature type="compositionally biased region" description="Low complexity" evidence="1">
    <location>
        <begin position="134"/>
        <end position="150"/>
    </location>
</feature>